<dbReference type="CDD" id="cd03399">
    <property type="entry name" value="SPFH_flotillin"/>
    <property type="match status" value="1"/>
</dbReference>
<dbReference type="PANTHER" id="PTHR13806">
    <property type="entry name" value="FLOTILLIN-RELATED"/>
    <property type="match status" value="1"/>
</dbReference>
<dbReference type="Gene3D" id="3.30.479.30">
    <property type="entry name" value="Band 7 domain"/>
    <property type="match status" value="1"/>
</dbReference>
<comment type="caution">
    <text evidence="6">The sequence shown here is derived from an EMBL/GenBank/DDBJ whole genome shotgun (WGS) entry which is preliminary data.</text>
</comment>
<keyword evidence="3 4" id="KW-0472">Membrane</keyword>
<keyword evidence="7" id="KW-1185">Reference proteome</keyword>
<dbReference type="EMBL" id="BONK01000014">
    <property type="protein sequence ID" value="GIG22927.1"/>
    <property type="molecule type" value="Genomic_DNA"/>
</dbReference>
<evidence type="ECO:0000313" key="6">
    <source>
        <dbReference type="EMBL" id="GIG22927.1"/>
    </source>
</evidence>
<organism evidence="6 7">
    <name type="scientific">Cellulomonas chitinilytica</name>
    <dbReference type="NCBI Taxonomy" id="398759"/>
    <lineage>
        <taxon>Bacteria</taxon>
        <taxon>Bacillati</taxon>
        <taxon>Actinomycetota</taxon>
        <taxon>Actinomycetes</taxon>
        <taxon>Micrococcales</taxon>
        <taxon>Cellulomonadaceae</taxon>
        <taxon>Cellulomonas</taxon>
    </lineage>
</organism>
<dbReference type="GO" id="GO:0072659">
    <property type="term" value="P:protein localization to plasma membrane"/>
    <property type="evidence" value="ECO:0007669"/>
    <property type="project" value="TreeGrafter"/>
</dbReference>
<dbReference type="InterPro" id="IPR036013">
    <property type="entry name" value="Band_7/SPFH_dom_sf"/>
</dbReference>
<keyword evidence="4" id="KW-1133">Transmembrane helix</keyword>
<sequence length="464" mass="49365">MLFASTPVLGIAGLALVVVILAFAIAKRYRVAKPNEAFIVTGRRGKTSGDLSGQKVVTGGGVFVFPLVQQLSVLDMSSRRITVEVNGAPSSQGIALNVRGVAAIKVNNDDVAIRAAAQRFGAQQEEIDNFVTNELSGALRAIVGQLTVEQVIRDRESFAQKVLENVTTSLSEQGLKLDTFHIQEVGDHAGTYIQDMGRASAAEIRRQAEIAEAEAHRLSEQKRVEVATEVANYQRALQLRESEIKAETDRATAQSAAAGPLEVAARQQEILTQQELVAERQAALTERELDTTVRRPADAARYQAEQEAEAHRTTAIKQAEGARLEAEQRAAGELALRKAAAEATRLEGEARAAATLAEGSADAEALEKRAAAYAQFNSAAITDRLLEVLPQIARELAAPMGNIDSLTVLSTDGASALPKAVANNFTQLQEIVKATTGLDVTQLVSQLAAPAATPSHNGHAATSN</sequence>
<dbReference type="SMART" id="SM00244">
    <property type="entry name" value="PHB"/>
    <property type="match status" value="1"/>
</dbReference>
<dbReference type="Pfam" id="PF01145">
    <property type="entry name" value="Band_7"/>
    <property type="match status" value="1"/>
</dbReference>
<accession>A0A919U3Z3</accession>
<comment type="subcellular location">
    <subcellularLocation>
        <location evidence="1">Membrane</location>
    </subcellularLocation>
</comment>
<keyword evidence="4" id="KW-0812">Transmembrane</keyword>
<protein>
    <submittedName>
        <fullName evidence="6">Flotillin</fullName>
    </submittedName>
</protein>
<dbReference type="InterPro" id="IPR001107">
    <property type="entry name" value="Band_7"/>
</dbReference>
<dbReference type="SUPFAM" id="SSF117892">
    <property type="entry name" value="Band 7/SPFH domain"/>
    <property type="match status" value="1"/>
</dbReference>
<dbReference type="GO" id="GO:0002020">
    <property type="term" value="F:protease binding"/>
    <property type="evidence" value="ECO:0007669"/>
    <property type="project" value="TreeGrafter"/>
</dbReference>
<evidence type="ECO:0000313" key="7">
    <source>
        <dbReference type="Proteomes" id="UP000632740"/>
    </source>
</evidence>
<comment type="similarity">
    <text evidence="2">Belongs to the band 7/mec-2 family. Flotillin subfamily.</text>
</comment>
<dbReference type="InterPro" id="IPR031905">
    <property type="entry name" value="Flotillin_C"/>
</dbReference>
<evidence type="ECO:0000256" key="2">
    <source>
        <dbReference type="ARBA" id="ARBA00007161"/>
    </source>
</evidence>
<dbReference type="Pfam" id="PF15975">
    <property type="entry name" value="Flot"/>
    <property type="match status" value="1"/>
</dbReference>
<name>A0A919U3Z3_9CELL</name>
<dbReference type="PANTHER" id="PTHR13806:SF46">
    <property type="entry name" value="FLOTILLIN-1-RELATED"/>
    <property type="match status" value="1"/>
</dbReference>
<dbReference type="Proteomes" id="UP000632740">
    <property type="component" value="Unassembled WGS sequence"/>
</dbReference>
<feature type="domain" description="Band 7" evidence="5">
    <location>
        <begin position="27"/>
        <end position="208"/>
    </location>
</feature>
<reference evidence="6" key="1">
    <citation type="submission" date="2021-01" db="EMBL/GenBank/DDBJ databases">
        <title>Whole genome shotgun sequence of Cellulomonas chitinilytica NBRC 110799.</title>
        <authorList>
            <person name="Komaki H."/>
            <person name="Tamura T."/>
        </authorList>
    </citation>
    <scope>NUCLEOTIDE SEQUENCE</scope>
    <source>
        <strain evidence="6">NBRC 110799</strain>
    </source>
</reference>
<feature type="transmembrane region" description="Helical" evidence="4">
    <location>
        <begin position="6"/>
        <end position="26"/>
    </location>
</feature>
<evidence type="ECO:0000259" key="5">
    <source>
        <dbReference type="SMART" id="SM00244"/>
    </source>
</evidence>
<evidence type="ECO:0000256" key="3">
    <source>
        <dbReference type="ARBA" id="ARBA00023136"/>
    </source>
</evidence>
<gene>
    <name evidence="6" type="ORF">Cch01nite_36510</name>
</gene>
<dbReference type="InterPro" id="IPR027705">
    <property type="entry name" value="Flotillin_fam"/>
</dbReference>
<evidence type="ECO:0000256" key="4">
    <source>
        <dbReference type="SAM" id="Phobius"/>
    </source>
</evidence>
<dbReference type="GO" id="GO:0005886">
    <property type="term" value="C:plasma membrane"/>
    <property type="evidence" value="ECO:0007669"/>
    <property type="project" value="TreeGrafter"/>
</dbReference>
<proteinExistence type="inferred from homology"/>
<dbReference type="RefSeq" id="WP_203757935.1">
    <property type="nucleotide sequence ID" value="NZ_BONK01000014.1"/>
</dbReference>
<evidence type="ECO:0000256" key="1">
    <source>
        <dbReference type="ARBA" id="ARBA00004370"/>
    </source>
</evidence>
<dbReference type="AlphaFoldDB" id="A0A919U3Z3"/>